<dbReference type="EMBL" id="CP012040">
    <property type="protein sequence ID" value="AKP52153.1"/>
    <property type="molecule type" value="Genomic_DNA"/>
</dbReference>
<evidence type="ECO:0000313" key="1">
    <source>
        <dbReference type="EMBL" id="AKP52153.1"/>
    </source>
</evidence>
<dbReference type="STRING" id="320787.CA2015_2743"/>
<dbReference type="InterPro" id="IPR038670">
    <property type="entry name" value="HslJ-like_sf"/>
</dbReference>
<evidence type="ECO:0008006" key="3">
    <source>
        <dbReference type="Google" id="ProtNLM"/>
    </source>
</evidence>
<gene>
    <name evidence="1" type="ORF">CA2015_2743</name>
</gene>
<dbReference type="AlphaFoldDB" id="A0A0H4PH21"/>
<proteinExistence type="predicted"/>
<dbReference type="RefSeq" id="WP_157470474.1">
    <property type="nucleotide sequence ID" value="NZ_CP012040.1"/>
</dbReference>
<accession>A0A0H4PH21</accession>
<dbReference type="KEGG" id="camu:CA2015_2743"/>
<dbReference type="Gene3D" id="2.40.128.270">
    <property type="match status" value="1"/>
</dbReference>
<keyword evidence="2" id="KW-1185">Reference proteome</keyword>
<evidence type="ECO:0000313" key="2">
    <source>
        <dbReference type="Proteomes" id="UP000036520"/>
    </source>
</evidence>
<name>A0A0H4PH21_9BACT</name>
<protein>
    <recommendedName>
        <fullName evidence="3">DUF306 domain-containing protein</fullName>
    </recommendedName>
</protein>
<dbReference type="Proteomes" id="UP000036520">
    <property type="component" value="Chromosome"/>
</dbReference>
<sequence length="166" mass="18690">MKNVVGFKSRWMVLVGMVFLLPVLGGCQDEELPEGEIRLSEIQDNPDYASLPFVGTQWKLIGFVDGRRERLRLTEPTNENSYTITFLTNGEFSGTTYANGMAGKYEASEIDSSLKILEFGLKSFAGEIHDSPMYTESLKNSSDFNLSPKGLALYYDSQKFMLFKPQ</sequence>
<reference evidence="1 2" key="1">
    <citation type="submission" date="2015-07" db="EMBL/GenBank/DDBJ databases">
        <authorList>
            <person name="Kim K.M."/>
        </authorList>
    </citation>
    <scope>NUCLEOTIDE SEQUENCE [LARGE SCALE GENOMIC DNA]</scope>
    <source>
        <strain evidence="1 2">KCTC 12363</strain>
    </source>
</reference>
<dbReference type="OrthoDB" id="839873at2"/>
<organism evidence="1 2">
    <name type="scientific">Cyclobacterium amurskyense</name>
    <dbReference type="NCBI Taxonomy" id="320787"/>
    <lineage>
        <taxon>Bacteria</taxon>
        <taxon>Pseudomonadati</taxon>
        <taxon>Bacteroidota</taxon>
        <taxon>Cytophagia</taxon>
        <taxon>Cytophagales</taxon>
        <taxon>Cyclobacteriaceae</taxon>
        <taxon>Cyclobacterium</taxon>
    </lineage>
</organism>
<dbReference type="PROSITE" id="PS51257">
    <property type="entry name" value="PROKAR_LIPOPROTEIN"/>
    <property type="match status" value="1"/>
</dbReference>